<keyword evidence="1" id="KW-0472">Membrane</keyword>
<organism evidence="2 3">
    <name type="scientific">Arachis hypogaea</name>
    <name type="common">Peanut</name>
    <dbReference type="NCBI Taxonomy" id="3818"/>
    <lineage>
        <taxon>Eukaryota</taxon>
        <taxon>Viridiplantae</taxon>
        <taxon>Streptophyta</taxon>
        <taxon>Embryophyta</taxon>
        <taxon>Tracheophyta</taxon>
        <taxon>Spermatophyta</taxon>
        <taxon>Magnoliopsida</taxon>
        <taxon>eudicotyledons</taxon>
        <taxon>Gunneridae</taxon>
        <taxon>Pentapetalae</taxon>
        <taxon>rosids</taxon>
        <taxon>fabids</taxon>
        <taxon>Fabales</taxon>
        <taxon>Fabaceae</taxon>
        <taxon>Papilionoideae</taxon>
        <taxon>50 kb inversion clade</taxon>
        <taxon>dalbergioids sensu lato</taxon>
        <taxon>Dalbergieae</taxon>
        <taxon>Pterocarpus clade</taxon>
        <taxon>Arachis</taxon>
    </lineage>
</organism>
<evidence type="ECO:0000313" key="2">
    <source>
        <dbReference type="EMBL" id="RYR25125.1"/>
    </source>
</evidence>
<evidence type="ECO:0000313" key="3">
    <source>
        <dbReference type="Proteomes" id="UP000289738"/>
    </source>
</evidence>
<evidence type="ECO:0008006" key="4">
    <source>
        <dbReference type="Google" id="ProtNLM"/>
    </source>
</evidence>
<dbReference type="Proteomes" id="UP000289738">
    <property type="component" value="Chromosome B02"/>
</dbReference>
<accession>A0A445AFC2</accession>
<evidence type="ECO:0000256" key="1">
    <source>
        <dbReference type="SAM" id="Phobius"/>
    </source>
</evidence>
<name>A0A445AFC2_ARAHY</name>
<comment type="caution">
    <text evidence="2">The sequence shown here is derived from an EMBL/GenBank/DDBJ whole genome shotgun (WGS) entry which is preliminary data.</text>
</comment>
<proteinExistence type="predicted"/>
<gene>
    <name evidence="2" type="ORF">Ahy_B02g058754</name>
</gene>
<dbReference type="AlphaFoldDB" id="A0A445AFC2"/>
<keyword evidence="1" id="KW-1133">Transmembrane helix</keyword>
<sequence>MKEKNYNFFFELELEDDQSIKLAFWADARSRAACEYSEILFHLTSPTIQTGIIWFVVLLSG</sequence>
<dbReference type="EMBL" id="SDMP01000012">
    <property type="protein sequence ID" value="RYR25125.1"/>
    <property type="molecule type" value="Genomic_DNA"/>
</dbReference>
<keyword evidence="3" id="KW-1185">Reference proteome</keyword>
<keyword evidence="1" id="KW-0812">Transmembrane</keyword>
<protein>
    <recommendedName>
        <fullName evidence="4">Protein FAR1-RELATED SEQUENCE</fullName>
    </recommendedName>
</protein>
<feature type="transmembrane region" description="Helical" evidence="1">
    <location>
        <begin position="39"/>
        <end position="59"/>
    </location>
</feature>
<reference evidence="2 3" key="1">
    <citation type="submission" date="2019-01" db="EMBL/GenBank/DDBJ databases">
        <title>Sequencing of cultivated peanut Arachis hypogaea provides insights into genome evolution and oil improvement.</title>
        <authorList>
            <person name="Chen X."/>
        </authorList>
    </citation>
    <scope>NUCLEOTIDE SEQUENCE [LARGE SCALE GENOMIC DNA]</scope>
    <source>
        <strain evidence="3">cv. Fuhuasheng</strain>
        <tissue evidence="2">Leaves</tissue>
    </source>
</reference>